<evidence type="ECO:0000313" key="3">
    <source>
        <dbReference type="EMBL" id="CAE8599809.1"/>
    </source>
</evidence>
<feature type="region of interest" description="Disordered" evidence="1">
    <location>
        <begin position="525"/>
        <end position="611"/>
    </location>
</feature>
<dbReference type="Gene3D" id="2.160.10.10">
    <property type="entry name" value="Hexapeptide repeat proteins"/>
    <property type="match status" value="1"/>
</dbReference>
<keyword evidence="2" id="KW-0472">Membrane</keyword>
<comment type="caution">
    <text evidence="3">The sequence shown here is derived from an EMBL/GenBank/DDBJ whole genome shotgun (WGS) entry which is preliminary data.</text>
</comment>
<dbReference type="Proteomes" id="UP000654075">
    <property type="component" value="Unassembled WGS sequence"/>
</dbReference>
<feature type="transmembrane region" description="Helical" evidence="2">
    <location>
        <begin position="87"/>
        <end position="108"/>
    </location>
</feature>
<keyword evidence="4" id="KW-1185">Reference proteome</keyword>
<dbReference type="AlphaFoldDB" id="A0A813EFB3"/>
<evidence type="ECO:0000313" key="4">
    <source>
        <dbReference type="Proteomes" id="UP000654075"/>
    </source>
</evidence>
<feature type="transmembrane region" description="Helical" evidence="2">
    <location>
        <begin position="277"/>
        <end position="303"/>
    </location>
</feature>
<name>A0A813EFB3_POLGL</name>
<feature type="compositionally biased region" description="Polar residues" evidence="1">
    <location>
        <begin position="533"/>
        <end position="543"/>
    </location>
</feature>
<organism evidence="3 4">
    <name type="scientific">Polarella glacialis</name>
    <name type="common">Dinoflagellate</name>
    <dbReference type="NCBI Taxonomy" id="89957"/>
    <lineage>
        <taxon>Eukaryota</taxon>
        <taxon>Sar</taxon>
        <taxon>Alveolata</taxon>
        <taxon>Dinophyceae</taxon>
        <taxon>Suessiales</taxon>
        <taxon>Suessiaceae</taxon>
        <taxon>Polarella</taxon>
    </lineage>
</organism>
<evidence type="ECO:0000256" key="2">
    <source>
        <dbReference type="SAM" id="Phobius"/>
    </source>
</evidence>
<proteinExistence type="predicted"/>
<dbReference type="OrthoDB" id="189763at2759"/>
<keyword evidence="2" id="KW-0812">Transmembrane</keyword>
<keyword evidence="2" id="KW-1133">Transmembrane helix</keyword>
<protein>
    <submittedName>
        <fullName evidence="3">Uncharacterized protein</fullName>
    </submittedName>
</protein>
<dbReference type="InterPro" id="IPR011004">
    <property type="entry name" value="Trimer_LpxA-like_sf"/>
</dbReference>
<dbReference type="EMBL" id="CAJNNV010011500">
    <property type="protein sequence ID" value="CAE8599809.1"/>
    <property type="molecule type" value="Genomic_DNA"/>
</dbReference>
<feature type="non-terminal residue" evidence="3">
    <location>
        <position position="611"/>
    </location>
</feature>
<reference evidence="3" key="1">
    <citation type="submission" date="2021-02" db="EMBL/GenBank/DDBJ databases">
        <authorList>
            <person name="Dougan E. K."/>
            <person name="Rhodes N."/>
            <person name="Thang M."/>
            <person name="Chan C."/>
        </authorList>
    </citation>
    <scope>NUCLEOTIDE SEQUENCE</scope>
</reference>
<gene>
    <name evidence="3" type="ORF">PGLA1383_LOCUS18152</name>
</gene>
<feature type="transmembrane region" description="Helical" evidence="2">
    <location>
        <begin position="12"/>
        <end position="34"/>
    </location>
</feature>
<accession>A0A813EFB3</accession>
<dbReference type="SUPFAM" id="SSF51161">
    <property type="entry name" value="Trimeric LpxA-like enzymes"/>
    <property type="match status" value="1"/>
</dbReference>
<feature type="transmembrane region" description="Helical" evidence="2">
    <location>
        <begin position="323"/>
        <end position="350"/>
    </location>
</feature>
<evidence type="ECO:0000256" key="1">
    <source>
        <dbReference type="SAM" id="MobiDB-lite"/>
    </source>
</evidence>
<sequence>AELSRLQRFYGLPLMILVEALSMVPTILFLVWLWEALAHRLVSKHTSDITEAEVRRDGWGALSGSYQGYNLEEAQQVLYPFCASLPWVMHFVHGSANFFAVVLLKWLVVGRFREGRPQSAWERFQRWLVERLWVNTEILSCCYRLLGVEYDLVGATVYKAVASDVRVKLYLGRNCSQHHVEKGRVRSGYFLRSLRLCDPRGRAAWILHGCPRGAEVGGDDGEELGNVFQGERIEGERVVTRQETGLEAAAPPPPLAPVAVLQRQLEAKALHRHTSCFWFTLFNVWCVLSSVVFAPLSDLLYWLTILIDFQIYDYFKDSGRGEIVAVLMIAPMYIVVSLTMLAMMCILKWILIGRWTAGDRPYYTWFHFRWASLMLAFSSLDDLQEAIAGTWLSVVFLRCMGAKVGKEVCFFGHGFEYDLLHIGDNVCIGASCDVTSHTVENMVMKMEEVRFERGASCLNGSVVMPGGVMEPGSTLIDHSQVLKGDSVPEGCYFGGLPGRLLDGYSSLLEKPANVQDAIEDFASGQPLLGGRSSPRQFWRSSPTPAGEVEMPGLFNRSSGGYPAPDLEQDGYAAVFSESESESPPDRGSWMSWAFPTQPRRPSGAGPGRNRR</sequence>